<dbReference type="PaxDb" id="2903-EOD07932"/>
<name>A0A0D3I9J7_EMIH1</name>
<feature type="compositionally biased region" description="Gly residues" evidence="1">
    <location>
        <begin position="530"/>
        <end position="565"/>
    </location>
</feature>
<protein>
    <submittedName>
        <fullName evidence="2">Uncharacterized protein</fullName>
    </submittedName>
</protein>
<feature type="region of interest" description="Disordered" evidence="1">
    <location>
        <begin position="522"/>
        <end position="602"/>
    </location>
</feature>
<evidence type="ECO:0000313" key="2">
    <source>
        <dbReference type="EnsemblProtists" id="EOD07932"/>
    </source>
</evidence>
<accession>A0A0D3I9J7</accession>
<dbReference type="Proteomes" id="UP000013827">
    <property type="component" value="Unassembled WGS sequence"/>
</dbReference>
<dbReference type="HOGENOM" id="CLU_403585_0_0_1"/>
<dbReference type="GeneID" id="17254125"/>
<dbReference type="RefSeq" id="XP_005760361.1">
    <property type="nucleotide sequence ID" value="XM_005760304.1"/>
</dbReference>
<organism evidence="2 3">
    <name type="scientific">Emiliania huxleyi (strain CCMP1516)</name>
    <dbReference type="NCBI Taxonomy" id="280463"/>
    <lineage>
        <taxon>Eukaryota</taxon>
        <taxon>Haptista</taxon>
        <taxon>Haptophyta</taxon>
        <taxon>Prymnesiophyceae</taxon>
        <taxon>Isochrysidales</taxon>
        <taxon>Noelaerhabdaceae</taxon>
        <taxon>Emiliania</taxon>
    </lineage>
</organism>
<reference evidence="3" key="1">
    <citation type="journal article" date="2013" name="Nature">
        <title>Pan genome of the phytoplankton Emiliania underpins its global distribution.</title>
        <authorList>
            <person name="Read B.A."/>
            <person name="Kegel J."/>
            <person name="Klute M.J."/>
            <person name="Kuo A."/>
            <person name="Lefebvre S.C."/>
            <person name="Maumus F."/>
            <person name="Mayer C."/>
            <person name="Miller J."/>
            <person name="Monier A."/>
            <person name="Salamov A."/>
            <person name="Young J."/>
            <person name="Aguilar M."/>
            <person name="Claverie J.M."/>
            <person name="Frickenhaus S."/>
            <person name="Gonzalez K."/>
            <person name="Herman E.K."/>
            <person name="Lin Y.C."/>
            <person name="Napier J."/>
            <person name="Ogata H."/>
            <person name="Sarno A.F."/>
            <person name="Shmutz J."/>
            <person name="Schroeder D."/>
            <person name="de Vargas C."/>
            <person name="Verret F."/>
            <person name="von Dassow P."/>
            <person name="Valentin K."/>
            <person name="Van de Peer Y."/>
            <person name="Wheeler G."/>
            <person name="Dacks J.B."/>
            <person name="Delwiche C.F."/>
            <person name="Dyhrman S.T."/>
            <person name="Glockner G."/>
            <person name="John U."/>
            <person name="Richards T."/>
            <person name="Worden A.Z."/>
            <person name="Zhang X."/>
            <person name="Grigoriev I.V."/>
            <person name="Allen A.E."/>
            <person name="Bidle K."/>
            <person name="Borodovsky M."/>
            <person name="Bowler C."/>
            <person name="Brownlee C."/>
            <person name="Cock J.M."/>
            <person name="Elias M."/>
            <person name="Gladyshev V.N."/>
            <person name="Groth M."/>
            <person name="Guda C."/>
            <person name="Hadaegh A."/>
            <person name="Iglesias-Rodriguez M.D."/>
            <person name="Jenkins J."/>
            <person name="Jones B.M."/>
            <person name="Lawson T."/>
            <person name="Leese F."/>
            <person name="Lindquist E."/>
            <person name="Lobanov A."/>
            <person name="Lomsadze A."/>
            <person name="Malik S.B."/>
            <person name="Marsh M.E."/>
            <person name="Mackinder L."/>
            <person name="Mock T."/>
            <person name="Mueller-Roeber B."/>
            <person name="Pagarete A."/>
            <person name="Parker M."/>
            <person name="Probert I."/>
            <person name="Quesneville H."/>
            <person name="Raines C."/>
            <person name="Rensing S.A."/>
            <person name="Riano-Pachon D.M."/>
            <person name="Richier S."/>
            <person name="Rokitta S."/>
            <person name="Shiraiwa Y."/>
            <person name="Soanes D.M."/>
            <person name="van der Giezen M."/>
            <person name="Wahlund T.M."/>
            <person name="Williams B."/>
            <person name="Wilson W."/>
            <person name="Wolfe G."/>
            <person name="Wurch L.L."/>
        </authorList>
    </citation>
    <scope>NUCLEOTIDE SEQUENCE</scope>
</reference>
<keyword evidence="3" id="KW-1185">Reference proteome</keyword>
<dbReference type="AlphaFoldDB" id="A0A0D3I9J7"/>
<dbReference type="EnsemblProtists" id="EOD07932">
    <property type="protein sequence ID" value="EOD07932"/>
    <property type="gene ID" value="EMIHUDRAFT_106291"/>
</dbReference>
<sequence>MPLSPVAGDETVPMLQHFARHYNDISQRRGDVARVYAVRARDKEFGLCHTYELGRFCPSMLPSAQRIPPIGDLFTQHSTSPVPKQGTLAAVGAHEAWIACLAACEEIDKNTPQSEAISSREATRYISISQFGAAGWLDMRPDGLYHTKMVSAMFLTAIQRRHGLYLSVIAPTLVEQAAAGEAKFLPRGVYKQRETTRVILENLEKEVIFLIGADDDVVLDPRLAERRRRARTSGAAAPPPAASRWAGRQSDEAIVACVGERFAELEVCVARTPEELLRSNAEAVVVISYLTQTSFAWYARFFDALRELEARGTKVYPSAAFKQLVSSKADYLLLLERTGLPVCPTRLLGQAALTEPATSSATDGSAGGSRADPVALEAALRSSLSELGLLSTREGGRPSPASRRYAPFQLVSKPSNADGGYGVAFWLGGGEAAAEGEAAVAEVPSVAMHYEVKLYFLRRQPFYAALVYGKESVVARVARPASDPALFAYFAPLLRESRRALPPDGPLDPKILLRVDWCVGRPQGPAQRTQGGGGGSGGEEGGGDRGGGGGSGGEGGGGGGGGDGSGGEEGEGEARGREAPPPSPRSLKRSLQLRAGRAESPERRLRAAMAAQAEAPLSGEEAYFINEVEIHPGYYVDWDEAPDETIEPLAEAYGEYLVELLCGPAPPAPHAQPPAGIQMPPA</sequence>
<evidence type="ECO:0000313" key="3">
    <source>
        <dbReference type="Proteomes" id="UP000013827"/>
    </source>
</evidence>
<proteinExistence type="predicted"/>
<evidence type="ECO:0000256" key="1">
    <source>
        <dbReference type="SAM" id="MobiDB-lite"/>
    </source>
</evidence>
<reference evidence="2" key="2">
    <citation type="submission" date="2024-10" db="UniProtKB">
        <authorList>
            <consortium name="EnsemblProtists"/>
        </authorList>
    </citation>
    <scope>IDENTIFICATION</scope>
</reference>
<dbReference type="KEGG" id="ehx:EMIHUDRAFT_106291"/>